<dbReference type="InterPro" id="IPR023214">
    <property type="entry name" value="HAD_sf"/>
</dbReference>
<dbReference type="PANTHER" id="PTHR10000:SF8">
    <property type="entry name" value="HAD SUPERFAMILY HYDROLASE-LIKE, TYPE 3"/>
    <property type="match status" value="1"/>
</dbReference>
<dbReference type="GO" id="GO:0016791">
    <property type="term" value="F:phosphatase activity"/>
    <property type="evidence" value="ECO:0007669"/>
    <property type="project" value="TreeGrafter"/>
</dbReference>
<name>A0AAJ1UX07_9MOLU</name>
<dbReference type="InterPro" id="IPR036412">
    <property type="entry name" value="HAD-like_sf"/>
</dbReference>
<sequence length="272" mass="31062">MIKKIIFIDLDGTALDKKIEKGIFNNFNAMSIKNISSIKNLPNNYEVIISTGRANNKKLKRIVKSIGSKNYIFWNGAGIVIDDILVKNLVIEKSKAKQIIDYAKEHDLNIIINSDMDKIYVKSSWFRFLIKFFTYKKTYSYKSMAINSDINKIMFFSINKNKIKKAVEYINNNFKDIIALNTHKNYMEVTHIDAQKGYAELYMCEQLGVNPSHSFHIGDSMNDSTTKNKIGKLIVMYNASKSVKALADVVAPYSFKSGGLSKVIEDIKHNKI</sequence>
<dbReference type="Gene3D" id="3.40.50.1000">
    <property type="entry name" value="HAD superfamily/HAD-like"/>
    <property type="match status" value="1"/>
</dbReference>
<dbReference type="Gene3D" id="3.30.1240.10">
    <property type="match status" value="1"/>
</dbReference>
<dbReference type="GO" id="GO:0005829">
    <property type="term" value="C:cytosol"/>
    <property type="evidence" value="ECO:0007669"/>
    <property type="project" value="TreeGrafter"/>
</dbReference>
<dbReference type="SUPFAM" id="SSF56784">
    <property type="entry name" value="HAD-like"/>
    <property type="match status" value="1"/>
</dbReference>
<evidence type="ECO:0000313" key="2">
    <source>
        <dbReference type="Proteomes" id="UP001224428"/>
    </source>
</evidence>
<dbReference type="Proteomes" id="UP001224428">
    <property type="component" value="Unassembled WGS sequence"/>
</dbReference>
<protein>
    <submittedName>
        <fullName evidence="1">HAD hydrolase family protein</fullName>
    </submittedName>
</protein>
<keyword evidence="1" id="KW-0378">Hydrolase</keyword>
<dbReference type="RefSeq" id="WP_283827296.1">
    <property type="nucleotide sequence ID" value="NZ_JASDDP010000019.1"/>
</dbReference>
<dbReference type="Pfam" id="PF08282">
    <property type="entry name" value="Hydrolase_3"/>
    <property type="match status" value="1"/>
</dbReference>
<evidence type="ECO:0000313" key="1">
    <source>
        <dbReference type="EMBL" id="MDJ1645880.1"/>
    </source>
</evidence>
<reference evidence="1" key="1">
    <citation type="submission" date="2023-05" db="EMBL/GenBank/DDBJ databases">
        <title>Mycoplasma phocimorsus sp. nov., isolated from Scandinavian patients with seal finger or septic arthritis after contact with seals.</title>
        <authorList>
            <person name="Skafte-Holm A."/>
            <person name="Pedersen T.R."/>
            <person name="Froelund M."/>
            <person name="Stegger M."/>
            <person name="Qvortrup K."/>
            <person name="Michaels D.L."/>
            <person name="Brown D.R."/>
            <person name="Jensen J.S."/>
        </authorList>
    </citation>
    <scope>NUCLEOTIDE SEQUENCE</scope>
    <source>
        <strain evidence="1">M5725</strain>
    </source>
</reference>
<dbReference type="EMBL" id="JASDDP010000019">
    <property type="protein sequence ID" value="MDJ1645880.1"/>
    <property type="molecule type" value="Genomic_DNA"/>
</dbReference>
<dbReference type="GO" id="GO:0000287">
    <property type="term" value="F:magnesium ion binding"/>
    <property type="evidence" value="ECO:0007669"/>
    <property type="project" value="TreeGrafter"/>
</dbReference>
<keyword evidence="2" id="KW-1185">Reference proteome</keyword>
<accession>A0AAJ1UX07</accession>
<gene>
    <name evidence="1" type="ORF">QLQ80_02180</name>
</gene>
<dbReference type="AlphaFoldDB" id="A0AAJ1UX07"/>
<organism evidence="1 2">
    <name type="scientific">Mycoplasma phocimorsus</name>
    <dbReference type="NCBI Taxonomy" id="3045839"/>
    <lineage>
        <taxon>Bacteria</taxon>
        <taxon>Bacillati</taxon>
        <taxon>Mycoplasmatota</taxon>
        <taxon>Mollicutes</taxon>
        <taxon>Mycoplasmataceae</taxon>
        <taxon>Mycoplasma</taxon>
    </lineage>
</organism>
<comment type="caution">
    <text evidence="1">The sequence shown here is derived from an EMBL/GenBank/DDBJ whole genome shotgun (WGS) entry which is preliminary data.</text>
</comment>
<dbReference type="PANTHER" id="PTHR10000">
    <property type="entry name" value="PHOSPHOSERINE PHOSPHATASE"/>
    <property type="match status" value="1"/>
</dbReference>
<proteinExistence type="predicted"/>